<dbReference type="GO" id="GO:0016020">
    <property type="term" value="C:membrane"/>
    <property type="evidence" value="ECO:0007669"/>
    <property type="project" value="UniProtKB-SubCell"/>
</dbReference>
<evidence type="ECO:0000256" key="6">
    <source>
        <dbReference type="SAM" id="Phobius"/>
    </source>
</evidence>
<evidence type="ECO:0000256" key="2">
    <source>
        <dbReference type="ARBA" id="ARBA00022692"/>
    </source>
</evidence>
<feature type="transmembrane region" description="Helical" evidence="6">
    <location>
        <begin position="163"/>
        <end position="189"/>
    </location>
</feature>
<name>A0A6P8AQF7_PYRGI</name>
<evidence type="ECO:0000313" key="8">
    <source>
        <dbReference type="Proteomes" id="UP000515153"/>
    </source>
</evidence>
<comment type="subcellular location">
    <subcellularLocation>
        <location evidence="1">Membrane</location>
        <topology evidence="1">Multi-pass membrane protein</topology>
    </subcellularLocation>
</comment>
<comment type="similarity">
    <text evidence="5">Belongs to the SAT4 family.</text>
</comment>
<dbReference type="PANTHER" id="PTHR33048:SF134">
    <property type="entry name" value="INTEGRAL MEMBRANE PROTEIN"/>
    <property type="match status" value="1"/>
</dbReference>
<keyword evidence="3 6" id="KW-1133">Transmembrane helix</keyword>
<evidence type="ECO:0000256" key="4">
    <source>
        <dbReference type="ARBA" id="ARBA00023136"/>
    </source>
</evidence>
<protein>
    <recommendedName>
        <fullName evidence="7">Rhodopsin domain-containing protein</fullName>
    </recommendedName>
</protein>
<proteinExistence type="inferred from homology"/>
<dbReference type="AlphaFoldDB" id="A0A6P8AQF7"/>
<dbReference type="InterPro" id="IPR052337">
    <property type="entry name" value="SAT4-like"/>
</dbReference>
<feature type="transmembrane region" description="Helical" evidence="6">
    <location>
        <begin position="12"/>
        <end position="34"/>
    </location>
</feature>
<evidence type="ECO:0000256" key="1">
    <source>
        <dbReference type="ARBA" id="ARBA00004141"/>
    </source>
</evidence>
<dbReference type="Proteomes" id="UP000515153">
    <property type="component" value="Unplaced"/>
</dbReference>
<dbReference type="InterPro" id="IPR049326">
    <property type="entry name" value="Rhodopsin_dom_fungi"/>
</dbReference>
<feature type="transmembrane region" description="Helical" evidence="6">
    <location>
        <begin position="243"/>
        <end position="263"/>
    </location>
</feature>
<keyword evidence="4 6" id="KW-0472">Membrane</keyword>
<reference evidence="9" key="2">
    <citation type="submission" date="2019-10" db="EMBL/GenBank/DDBJ databases">
        <authorList>
            <consortium name="NCBI Genome Project"/>
        </authorList>
    </citation>
    <scope>NUCLEOTIDE SEQUENCE</scope>
    <source>
        <strain evidence="9">NI907</strain>
    </source>
</reference>
<organism evidence="8 9">
    <name type="scientific">Pyricularia grisea</name>
    <name type="common">Crabgrass-specific blast fungus</name>
    <name type="synonym">Magnaporthe grisea</name>
    <dbReference type="NCBI Taxonomy" id="148305"/>
    <lineage>
        <taxon>Eukaryota</taxon>
        <taxon>Fungi</taxon>
        <taxon>Dikarya</taxon>
        <taxon>Ascomycota</taxon>
        <taxon>Pezizomycotina</taxon>
        <taxon>Sordariomycetes</taxon>
        <taxon>Sordariomycetidae</taxon>
        <taxon>Magnaporthales</taxon>
        <taxon>Pyriculariaceae</taxon>
        <taxon>Pyricularia</taxon>
    </lineage>
</organism>
<dbReference type="KEGG" id="pgri:PgNI_12090"/>
<feature type="transmembrane region" description="Helical" evidence="6">
    <location>
        <begin position="201"/>
        <end position="223"/>
    </location>
</feature>
<keyword evidence="2 6" id="KW-0812">Transmembrane</keyword>
<evidence type="ECO:0000313" key="9">
    <source>
        <dbReference type="RefSeq" id="XP_030977133.1"/>
    </source>
</evidence>
<reference evidence="9" key="3">
    <citation type="submission" date="2025-08" db="UniProtKB">
        <authorList>
            <consortium name="RefSeq"/>
        </authorList>
    </citation>
    <scope>IDENTIFICATION</scope>
    <source>
        <strain evidence="9">NI907</strain>
    </source>
</reference>
<evidence type="ECO:0000259" key="7">
    <source>
        <dbReference type="Pfam" id="PF20684"/>
    </source>
</evidence>
<gene>
    <name evidence="9" type="ORF">PgNI_12090</name>
</gene>
<dbReference type="PANTHER" id="PTHR33048">
    <property type="entry name" value="PTH11-LIKE INTEGRAL MEMBRANE PROTEIN (AFU_ORTHOLOGUE AFUA_5G11245)"/>
    <property type="match status" value="1"/>
</dbReference>
<dbReference type="GeneID" id="41966950"/>
<evidence type="ECO:0000256" key="3">
    <source>
        <dbReference type="ARBA" id="ARBA00022989"/>
    </source>
</evidence>
<feature type="domain" description="Rhodopsin" evidence="7">
    <location>
        <begin position="30"/>
        <end position="267"/>
    </location>
</feature>
<evidence type="ECO:0000256" key="5">
    <source>
        <dbReference type="ARBA" id="ARBA00038359"/>
    </source>
</evidence>
<dbReference type="Pfam" id="PF20684">
    <property type="entry name" value="Fung_rhodopsin"/>
    <property type="match status" value="1"/>
</dbReference>
<accession>A0A6P8AQF7</accession>
<keyword evidence="8" id="KW-1185">Reference proteome</keyword>
<dbReference type="RefSeq" id="XP_030977133.1">
    <property type="nucleotide sequence ID" value="XM_031132045.1"/>
</dbReference>
<feature type="transmembrane region" description="Helical" evidence="6">
    <location>
        <begin position="122"/>
        <end position="143"/>
    </location>
</feature>
<reference evidence="9" key="1">
    <citation type="journal article" date="2019" name="Mol. Biol. Evol.">
        <title>Blast fungal genomes show frequent chromosomal changes, gene gains and losses, and effector gene turnover.</title>
        <authorList>
            <person name="Gomez Luciano L.B."/>
            <person name="Jason Tsai I."/>
            <person name="Chuma I."/>
            <person name="Tosa Y."/>
            <person name="Chen Y.H."/>
            <person name="Li J.Y."/>
            <person name="Li M.Y."/>
            <person name="Jade Lu M.Y."/>
            <person name="Nakayashiki H."/>
            <person name="Li W.H."/>
        </authorList>
    </citation>
    <scope>NUCLEOTIDE SEQUENCE</scope>
    <source>
        <strain evidence="9">NI907</strain>
    </source>
</reference>
<sequence length="359" mass="39942">MVSMSTEYSKEQVIALAVVFMIFPIIFYGLRVWARLLISRFMLDDYLAGGALLAAAFRGHLGAHQPLLPDGTADMNDPGLAFFEDSKFAMNMLSILGLGLVKSSILVLYLHLFPNALFKRVVFGMLVYVITWTVSFFFSHLFTCSPITTFIDFFEGKNCVNQTAMFLTVLYTNVIADFAILILPIPLVVRLQLKLKTKIAVIGMLSLGAATCAVSVTRVIAIYGVAQEYTKHPNDIIYYTAPVFYWTNIELSMAVICACLPTLRPIWTHFYPKKTVTGNTSYELGYGSSRKVPRRNNTKNKTYMELNERELNAAESSRRGQPFGMNILKETVISQTVELAGSSSISHLRSGEAGLCPGE</sequence>
<feature type="transmembrane region" description="Helical" evidence="6">
    <location>
        <begin position="88"/>
        <end position="110"/>
    </location>
</feature>